<evidence type="ECO:0000313" key="10">
    <source>
        <dbReference type="EMBL" id="GAA2470801.1"/>
    </source>
</evidence>
<feature type="compositionally biased region" description="Polar residues" evidence="8">
    <location>
        <begin position="720"/>
        <end position="732"/>
    </location>
</feature>
<dbReference type="InterPro" id="IPR000719">
    <property type="entry name" value="Prot_kinase_dom"/>
</dbReference>
<protein>
    <recommendedName>
        <fullName evidence="1">non-specific serine/threonine protein kinase</fullName>
        <ecNumber evidence="1">2.7.11.1</ecNumber>
    </recommendedName>
</protein>
<dbReference type="EC" id="2.7.11.1" evidence="1"/>
<evidence type="ECO:0000256" key="2">
    <source>
        <dbReference type="ARBA" id="ARBA00022527"/>
    </source>
</evidence>
<evidence type="ECO:0000256" key="3">
    <source>
        <dbReference type="ARBA" id="ARBA00022679"/>
    </source>
</evidence>
<dbReference type="Gene3D" id="2.130.10.10">
    <property type="entry name" value="YVTN repeat-like/Quinoprotein amine dehydrogenase"/>
    <property type="match status" value="2"/>
</dbReference>
<comment type="caution">
    <text evidence="10">The sequence shown here is derived from an EMBL/GenBank/DDBJ whole genome shotgun (WGS) entry which is preliminary data.</text>
</comment>
<dbReference type="SMART" id="SM00220">
    <property type="entry name" value="S_TKc"/>
    <property type="match status" value="1"/>
</dbReference>
<dbReference type="SUPFAM" id="SSF56112">
    <property type="entry name" value="Protein kinase-like (PK-like)"/>
    <property type="match status" value="1"/>
</dbReference>
<dbReference type="SUPFAM" id="SSF51004">
    <property type="entry name" value="C-terminal (heme d1) domain of cytochrome cd1-nitrite reductase"/>
    <property type="match status" value="1"/>
</dbReference>
<reference evidence="11" key="1">
    <citation type="journal article" date="2019" name="Int. J. Syst. Evol. Microbiol.">
        <title>The Global Catalogue of Microorganisms (GCM) 10K type strain sequencing project: providing services to taxonomists for standard genome sequencing and annotation.</title>
        <authorList>
            <consortium name="The Broad Institute Genomics Platform"/>
            <consortium name="The Broad Institute Genome Sequencing Center for Infectious Disease"/>
            <person name="Wu L."/>
            <person name="Ma J."/>
        </authorList>
    </citation>
    <scope>NUCLEOTIDE SEQUENCE [LARGE SCALE GENOMIC DNA]</scope>
    <source>
        <strain evidence="11">JCM 16259</strain>
    </source>
</reference>
<keyword evidence="6 7" id="KW-0067">ATP-binding</keyword>
<dbReference type="NCBIfam" id="TIGR02276">
    <property type="entry name" value="beta_rpt_yvtn"/>
    <property type="match status" value="2"/>
</dbReference>
<keyword evidence="5" id="KW-0418">Kinase</keyword>
<accession>A0ABP5Y0B6</accession>
<organism evidence="10 11">
    <name type="scientific">Terrabacter carboxydivorans</name>
    <dbReference type="NCBI Taxonomy" id="619730"/>
    <lineage>
        <taxon>Bacteria</taxon>
        <taxon>Bacillati</taxon>
        <taxon>Actinomycetota</taxon>
        <taxon>Actinomycetes</taxon>
        <taxon>Micrococcales</taxon>
        <taxon>Intrasporangiaceae</taxon>
        <taxon>Terrabacter</taxon>
    </lineage>
</organism>
<feature type="binding site" evidence="7">
    <location>
        <position position="60"/>
    </location>
    <ligand>
        <name>ATP</name>
        <dbReference type="ChEBI" id="CHEBI:30616"/>
    </ligand>
</feature>
<dbReference type="SUPFAM" id="SSF53850">
    <property type="entry name" value="Periplasmic binding protein-like II"/>
    <property type="match status" value="1"/>
</dbReference>
<evidence type="ECO:0000256" key="6">
    <source>
        <dbReference type="ARBA" id="ARBA00022840"/>
    </source>
</evidence>
<proteinExistence type="predicted"/>
<dbReference type="InterPro" id="IPR008271">
    <property type="entry name" value="Ser/Thr_kinase_AS"/>
</dbReference>
<keyword evidence="2" id="KW-0723">Serine/threonine-protein kinase</keyword>
<keyword evidence="4 7" id="KW-0547">Nucleotide-binding</keyword>
<dbReference type="CDD" id="cd14014">
    <property type="entry name" value="STKc_PknB_like"/>
    <property type="match status" value="1"/>
</dbReference>
<evidence type="ECO:0000256" key="5">
    <source>
        <dbReference type="ARBA" id="ARBA00022777"/>
    </source>
</evidence>
<dbReference type="Gene3D" id="1.10.510.10">
    <property type="entry name" value="Transferase(Phosphotransferase) domain 1"/>
    <property type="match status" value="1"/>
</dbReference>
<keyword evidence="11" id="KW-1185">Reference proteome</keyword>
<dbReference type="InterPro" id="IPR015943">
    <property type="entry name" value="WD40/YVTN_repeat-like_dom_sf"/>
</dbReference>
<dbReference type="EMBL" id="BAAARE010000002">
    <property type="protein sequence ID" value="GAA2470801.1"/>
    <property type="molecule type" value="Genomic_DNA"/>
</dbReference>
<keyword evidence="3" id="KW-0808">Transferase</keyword>
<dbReference type="Proteomes" id="UP001500730">
    <property type="component" value="Unassembled WGS sequence"/>
</dbReference>
<dbReference type="Gene3D" id="3.40.190.10">
    <property type="entry name" value="Periplasmic binding protein-like II"/>
    <property type="match status" value="1"/>
</dbReference>
<dbReference type="InterPro" id="IPR011964">
    <property type="entry name" value="YVTN_b-propeller_repeat"/>
</dbReference>
<dbReference type="PROSITE" id="PS00107">
    <property type="entry name" value="PROTEIN_KINASE_ATP"/>
    <property type="match status" value="1"/>
</dbReference>
<dbReference type="PROSITE" id="PS00108">
    <property type="entry name" value="PROTEIN_KINASE_ST"/>
    <property type="match status" value="1"/>
</dbReference>
<dbReference type="InterPro" id="IPR017441">
    <property type="entry name" value="Protein_kinase_ATP_BS"/>
</dbReference>
<gene>
    <name evidence="10" type="ORF">GCM10009858_05110</name>
</gene>
<dbReference type="PANTHER" id="PTHR43289">
    <property type="entry name" value="MITOGEN-ACTIVATED PROTEIN KINASE KINASE KINASE 20-RELATED"/>
    <property type="match status" value="1"/>
</dbReference>
<evidence type="ECO:0000313" key="11">
    <source>
        <dbReference type="Proteomes" id="UP001500730"/>
    </source>
</evidence>
<sequence length="756" mass="79178">MWVASGTVVRQGASLRQGRLIPIPTTQFGPYTLNWLIGRGGMGEVHNAFDGRHDRYVALKLLSREVSEDEDLAARFRLEAQIVARLRHPHVIPVHGFGEIDGRLYLDMRLVDGSDLSAVLEAGALPARRAVDIVEQVAGALEAAHDEGLVHRDVKPSNVLISHGSGGADFAYLVDFGIARAVDAPTVTREDRPVGTLAYMAPERFRGARPAASGDVYALACLLYECLTGRRPFESSTLPDLLYAHLEAPPPRPSASVSALAMFDRVIERGMAKDPERRYRRATDLAVAARSALDETAGTRRPALRRPWAVLLRPRRSRGVVASLVTVSLLAVSSVLAAVSGGDDASATISAVGENSVGVLDPATGSLTSSTPVDAGPAAVVEGFGAIWTANTTSGTVSRIDHATGVVRRIVVDSAPSAITTGDGSVWVTNGGSGTVTRIDPVTERTRSITVGSYPSGVAFADGAVWVTNTADATVMRIDPAQNKVVQTVGVGSGPGAISGGKDIWVANARSNTVSEIDPRSGHVLRTVPVGRDPEGIHVVGNDVWVTNNLDGTVVRIAPPATSVTATLTLGAGSQPAAMVEAGGMLWIGSTTSERLYEVDIRASTPRLIRSVPLGVIPAGLTSSDGGDVVWVTGTIDPARHRGGRLVMHGVRPDTVDPSYSGTKQMSGLLTGTYDGLIGYRHAAGANGSELVADLATSLPNPTDDGRTYVFRLRDGTDGRTVSRSPCSTSDGGSNGPLCPASPSSRTRSWAPAAAR</sequence>
<name>A0ABP5Y0B6_9MICO</name>
<evidence type="ECO:0000256" key="7">
    <source>
        <dbReference type="PROSITE-ProRule" id="PRU10141"/>
    </source>
</evidence>
<feature type="domain" description="Protein kinase" evidence="9">
    <location>
        <begin position="31"/>
        <end position="293"/>
    </location>
</feature>
<feature type="region of interest" description="Disordered" evidence="8">
    <location>
        <begin position="715"/>
        <end position="756"/>
    </location>
</feature>
<dbReference type="PANTHER" id="PTHR43289:SF6">
    <property type="entry name" value="SERINE_THREONINE-PROTEIN KINASE NEKL-3"/>
    <property type="match status" value="1"/>
</dbReference>
<dbReference type="Pfam" id="PF00069">
    <property type="entry name" value="Pkinase"/>
    <property type="match status" value="1"/>
</dbReference>
<dbReference type="InterPro" id="IPR011009">
    <property type="entry name" value="Kinase-like_dom_sf"/>
</dbReference>
<evidence type="ECO:0000256" key="4">
    <source>
        <dbReference type="ARBA" id="ARBA00022741"/>
    </source>
</evidence>
<evidence type="ECO:0000256" key="1">
    <source>
        <dbReference type="ARBA" id="ARBA00012513"/>
    </source>
</evidence>
<dbReference type="InterPro" id="IPR011048">
    <property type="entry name" value="Haem_d1_sf"/>
</dbReference>
<evidence type="ECO:0000259" key="9">
    <source>
        <dbReference type="PROSITE" id="PS50011"/>
    </source>
</evidence>
<dbReference type="Gene3D" id="3.30.200.20">
    <property type="entry name" value="Phosphorylase Kinase, domain 1"/>
    <property type="match status" value="1"/>
</dbReference>
<dbReference type="PROSITE" id="PS50011">
    <property type="entry name" value="PROTEIN_KINASE_DOM"/>
    <property type="match status" value="1"/>
</dbReference>
<evidence type="ECO:0000256" key="8">
    <source>
        <dbReference type="SAM" id="MobiDB-lite"/>
    </source>
</evidence>